<feature type="transmembrane region" description="Helical" evidence="1">
    <location>
        <begin position="120"/>
        <end position="149"/>
    </location>
</feature>
<keyword evidence="1" id="KW-0472">Membrane</keyword>
<feature type="transmembrane region" description="Helical" evidence="1">
    <location>
        <begin position="42"/>
        <end position="60"/>
    </location>
</feature>
<dbReference type="PANTHER" id="PTHR41983:SF2">
    <property type="entry name" value="SHORT-CHAIN FATTY ACID TRANSPORTER-RELATED"/>
    <property type="match status" value="1"/>
</dbReference>
<proteinExistence type="predicted"/>
<sequence length="486" mass="52860">MSHTPDLVLDEEQTVRAGRPGPLHRFTDLSVRYVEKWMPDPYLFAVILTIVVVALIFAFVPDASLGGVVDGWYKGVWGEGNIFTFAMQMILILVGGYTLAEAPLVKRGLQWLASKPNNQAQGGLLCFGVAALACVVNWGLGLVVGALLARQVFARLRSVNFAYLVAAGYMGYMVWTSGLSSSIALANTDKTSKLNIIWTQTHQLVPLSDTIFRPYSFLPMLVLAIVIGLLVHRMSPRPQATTEQADVDREALLALDLPHDERDERSGGPRTFAERLENLWILNVLVFVAGIAYFVRSGFKLNIGSMVMLFFILGALFHWTPMRFIRSFTEAAKTSGPLLLQYPLYGGIIGLLGYTPHSGVHPLQTVIASAIVSHATYYTLPFLNYLASVVISLFVPSGGGHWGVQGPVAVDAAVQLGQTSPAYLGKISMSVANGEAVANMIQPFWLLPVLAIAKLNIRRVMGFTVVAFVVGFVVLGLGSLLMPLLP</sequence>
<feature type="transmembrane region" description="Helical" evidence="1">
    <location>
        <begin position="301"/>
        <end position="319"/>
    </location>
</feature>
<keyword evidence="1" id="KW-0812">Transmembrane</keyword>
<feature type="transmembrane region" description="Helical" evidence="1">
    <location>
        <begin position="279"/>
        <end position="295"/>
    </location>
</feature>
<comment type="caution">
    <text evidence="2">The sequence shown here is derived from an EMBL/GenBank/DDBJ whole genome shotgun (WGS) entry which is preliminary data.</text>
</comment>
<evidence type="ECO:0000313" key="3">
    <source>
        <dbReference type="Proteomes" id="UP001500013"/>
    </source>
</evidence>
<feature type="transmembrane region" description="Helical" evidence="1">
    <location>
        <begin position="81"/>
        <end position="100"/>
    </location>
</feature>
<organism evidence="2 3">
    <name type="scientific">Terrabacter lapilli</name>
    <dbReference type="NCBI Taxonomy" id="436231"/>
    <lineage>
        <taxon>Bacteria</taxon>
        <taxon>Bacillati</taxon>
        <taxon>Actinomycetota</taxon>
        <taxon>Actinomycetes</taxon>
        <taxon>Micrococcales</taxon>
        <taxon>Intrasporangiaceae</taxon>
        <taxon>Terrabacter</taxon>
    </lineage>
</organism>
<dbReference type="Proteomes" id="UP001500013">
    <property type="component" value="Unassembled WGS sequence"/>
</dbReference>
<feature type="transmembrane region" description="Helical" evidence="1">
    <location>
        <begin position="460"/>
        <end position="485"/>
    </location>
</feature>
<protein>
    <submittedName>
        <fullName evidence="2">Short-chain fatty acid transporter</fullName>
    </submittedName>
</protein>
<dbReference type="Pfam" id="PF02667">
    <property type="entry name" value="SCFA_trans"/>
    <property type="match status" value="1"/>
</dbReference>
<dbReference type="EMBL" id="BAAAPU010000007">
    <property type="protein sequence ID" value="GAA1983009.1"/>
    <property type="molecule type" value="Genomic_DNA"/>
</dbReference>
<keyword evidence="3" id="KW-1185">Reference proteome</keyword>
<feature type="transmembrane region" description="Helical" evidence="1">
    <location>
        <begin position="339"/>
        <end position="355"/>
    </location>
</feature>
<evidence type="ECO:0000256" key="1">
    <source>
        <dbReference type="SAM" id="Phobius"/>
    </source>
</evidence>
<gene>
    <name evidence="2" type="ORF">GCM10009817_25470</name>
</gene>
<accession>A0ABN2SAA9</accession>
<evidence type="ECO:0000313" key="2">
    <source>
        <dbReference type="EMBL" id="GAA1983009.1"/>
    </source>
</evidence>
<feature type="transmembrane region" description="Helical" evidence="1">
    <location>
        <begin position="212"/>
        <end position="231"/>
    </location>
</feature>
<name>A0ABN2SAA9_9MICO</name>
<keyword evidence="1" id="KW-1133">Transmembrane helix</keyword>
<feature type="transmembrane region" description="Helical" evidence="1">
    <location>
        <begin position="161"/>
        <end position="185"/>
    </location>
</feature>
<reference evidence="2 3" key="1">
    <citation type="journal article" date="2019" name="Int. J. Syst. Evol. Microbiol.">
        <title>The Global Catalogue of Microorganisms (GCM) 10K type strain sequencing project: providing services to taxonomists for standard genome sequencing and annotation.</title>
        <authorList>
            <consortium name="The Broad Institute Genomics Platform"/>
            <consortium name="The Broad Institute Genome Sequencing Center for Infectious Disease"/>
            <person name="Wu L."/>
            <person name="Ma J."/>
        </authorList>
    </citation>
    <scope>NUCLEOTIDE SEQUENCE [LARGE SCALE GENOMIC DNA]</scope>
    <source>
        <strain evidence="2 3">JCM 15628</strain>
    </source>
</reference>
<feature type="transmembrane region" description="Helical" evidence="1">
    <location>
        <begin position="375"/>
        <end position="395"/>
    </location>
</feature>
<dbReference type="RefSeq" id="WP_344062888.1">
    <property type="nucleotide sequence ID" value="NZ_BAAAPU010000007.1"/>
</dbReference>
<dbReference type="InterPro" id="IPR006160">
    <property type="entry name" value="SCFA_transpt_AtoE"/>
</dbReference>
<dbReference type="PANTHER" id="PTHR41983">
    <property type="entry name" value="SHORT-CHAIN FATTY ACID TRANSPORTER-RELATED"/>
    <property type="match status" value="1"/>
</dbReference>